<feature type="transmembrane region" description="Helical" evidence="1">
    <location>
        <begin position="289"/>
        <end position="311"/>
    </location>
</feature>
<keyword evidence="1" id="KW-0812">Transmembrane</keyword>
<feature type="transmembrane region" description="Helical" evidence="1">
    <location>
        <begin position="149"/>
        <end position="169"/>
    </location>
</feature>
<name>A0A812E560_ACAPH</name>
<evidence type="ECO:0000313" key="3">
    <source>
        <dbReference type="Proteomes" id="UP000597762"/>
    </source>
</evidence>
<gene>
    <name evidence="2" type="ORF">SPHA_68019</name>
</gene>
<keyword evidence="1" id="KW-0472">Membrane</keyword>
<comment type="caution">
    <text evidence="2">The sequence shown here is derived from an EMBL/GenBank/DDBJ whole genome shotgun (WGS) entry which is preliminary data.</text>
</comment>
<proteinExistence type="predicted"/>
<feature type="transmembrane region" description="Helical" evidence="1">
    <location>
        <begin position="67"/>
        <end position="87"/>
    </location>
</feature>
<feature type="transmembrane region" description="Helical" evidence="1">
    <location>
        <begin position="348"/>
        <end position="369"/>
    </location>
</feature>
<feature type="transmembrane region" description="Helical" evidence="1">
    <location>
        <begin position="33"/>
        <end position="55"/>
    </location>
</feature>
<feature type="transmembrane region" description="Helical" evidence="1">
    <location>
        <begin position="323"/>
        <end position="342"/>
    </location>
</feature>
<feature type="transmembrane region" description="Helical" evidence="1">
    <location>
        <begin position="215"/>
        <end position="236"/>
    </location>
</feature>
<evidence type="ECO:0000256" key="1">
    <source>
        <dbReference type="SAM" id="Phobius"/>
    </source>
</evidence>
<accession>A0A812E560</accession>
<dbReference type="EMBL" id="CAHIKZ030004932">
    <property type="protein sequence ID" value="CAE1317420.1"/>
    <property type="molecule type" value="Genomic_DNA"/>
</dbReference>
<feature type="transmembrane region" description="Helical" evidence="1">
    <location>
        <begin position="181"/>
        <end position="200"/>
    </location>
</feature>
<keyword evidence="1" id="KW-1133">Transmembrane helix</keyword>
<protein>
    <submittedName>
        <fullName evidence="2">Uncharacterized protein</fullName>
    </submittedName>
</protein>
<sequence length="383" mass="43097">MEVFIFFVWTQGPFPVFLPCSLSLSLSHFPSTLLAHSSSFLSSFLPLCNLIHFLLSLSLLIHFPPSLSLCSFISLPLSLSLLIHFPLSPLIHPCPLSLLTHSFASFSAHSSPPTSLSWIIHPPPSLSLLVHSFPLSLSWFIHSPLSLSWFIHSPLSLSWFIHSPLYLSWFIHSPSISLGSFIPPLSLLVHSFPLYLSWFIHSPLYLSWFIHSPLYLSWFIHFLLSLGSFTPSLSLLAHSFPSFSFGSFTSLSLSQLIHFPFSLSHPSSSYFFPLSWPTQFPFSLSAHSFFHFLPAHFSSFFLSLSFFWTIYLTFSQFISLPPFLSLSLLIILSLSISLHIHFPRSAFVINLCSLVTLIPILSLSHGGALRIRIGVQNKLVSIV</sequence>
<reference evidence="2" key="1">
    <citation type="submission" date="2021-01" db="EMBL/GenBank/DDBJ databases">
        <authorList>
            <person name="Li R."/>
            <person name="Bekaert M."/>
        </authorList>
    </citation>
    <scope>NUCLEOTIDE SEQUENCE</scope>
    <source>
        <strain evidence="2">Farmed</strain>
    </source>
</reference>
<dbReference type="Proteomes" id="UP000597762">
    <property type="component" value="Unassembled WGS sequence"/>
</dbReference>
<dbReference type="AlphaFoldDB" id="A0A812E560"/>
<evidence type="ECO:0000313" key="2">
    <source>
        <dbReference type="EMBL" id="CAE1317420.1"/>
    </source>
</evidence>
<keyword evidence="3" id="KW-1185">Reference proteome</keyword>
<organism evidence="2 3">
    <name type="scientific">Acanthosepion pharaonis</name>
    <name type="common">Pharaoh cuttlefish</name>
    <name type="synonym">Sepia pharaonis</name>
    <dbReference type="NCBI Taxonomy" id="158019"/>
    <lineage>
        <taxon>Eukaryota</taxon>
        <taxon>Metazoa</taxon>
        <taxon>Spiralia</taxon>
        <taxon>Lophotrochozoa</taxon>
        <taxon>Mollusca</taxon>
        <taxon>Cephalopoda</taxon>
        <taxon>Coleoidea</taxon>
        <taxon>Decapodiformes</taxon>
        <taxon>Sepiida</taxon>
        <taxon>Sepiina</taxon>
        <taxon>Sepiidae</taxon>
        <taxon>Acanthosepion</taxon>
    </lineage>
</organism>
<feature type="transmembrane region" description="Helical" evidence="1">
    <location>
        <begin position="243"/>
        <end position="261"/>
    </location>
</feature>